<dbReference type="GO" id="GO:0071555">
    <property type="term" value="P:cell wall organization"/>
    <property type="evidence" value="ECO:0007669"/>
    <property type="project" value="UniProtKB-UniRule"/>
</dbReference>
<evidence type="ECO:0000256" key="7">
    <source>
        <dbReference type="PROSITE-ProRule" id="PRU01373"/>
    </source>
</evidence>
<keyword evidence="4 7" id="KW-0133">Cell shape</keyword>
<evidence type="ECO:0000259" key="8">
    <source>
        <dbReference type="PROSITE" id="PS52029"/>
    </source>
</evidence>
<dbReference type="Pfam" id="PF24125">
    <property type="entry name" value="Cds6_C"/>
    <property type="match status" value="1"/>
</dbReference>
<dbReference type="InterPro" id="IPR038063">
    <property type="entry name" value="Transpep_catalytic_dom"/>
</dbReference>
<dbReference type="Gene3D" id="3.10.450.50">
    <property type="match status" value="1"/>
</dbReference>
<evidence type="ECO:0000256" key="6">
    <source>
        <dbReference type="ARBA" id="ARBA00023316"/>
    </source>
</evidence>
<dbReference type="GO" id="GO:0008360">
    <property type="term" value="P:regulation of cell shape"/>
    <property type="evidence" value="ECO:0007669"/>
    <property type="project" value="UniProtKB-UniRule"/>
</dbReference>
<keyword evidence="10" id="KW-1185">Reference proteome</keyword>
<sequence length="374" mass="43226">MIVHFYFEWRCCAVKLKFCIIKNIKFILTAALLLGLTKSALSEVYLDKPLNLNKPLNVNLSNDNKVVALNEVPSAFISLGAYLPTHAIVVEKNLHKLSVFKILANGSYVIVKSYLAITGKEQGDKKFRGDNRTPEGIYFIVGQKEGSHLVQKWGNQAKKYGPRAFVLDYPNIFDKRQRKTGSGIWIHGVDSDDRMQRPFDTEGCVALKNEDVLDITQYVSEYQTPVVIVDEMQVVSHDSLLKERSKVNDMIQSWRKSWEDSEFEKYLSYYSENFQSLGKNKEGWYELKQKLSKLRKGEIKVEISQPKILSFRNQLLVEFLQKYSSPDKEDFGRKYLYLRKEGNEYKIIAEKWYATPKGKSELAVINDTSKKRND</sequence>
<dbReference type="CDD" id="cd16913">
    <property type="entry name" value="YkuD_like"/>
    <property type="match status" value="1"/>
</dbReference>
<dbReference type="SUPFAM" id="SSF141523">
    <property type="entry name" value="L,D-transpeptidase catalytic domain-like"/>
    <property type="match status" value="1"/>
</dbReference>
<evidence type="ECO:0000256" key="3">
    <source>
        <dbReference type="ARBA" id="ARBA00022679"/>
    </source>
</evidence>
<feature type="active site" description="Proton donor/acceptor" evidence="7">
    <location>
        <position position="187"/>
    </location>
</feature>
<dbReference type="PANTHER" id="PTHR36699">
    <property type="entry name" value="LD-TRANSPEPTIDASE"/>
    <property type="match status" value="1"/>
</dbReference>
<proteinExistence type="inferred from homology"/>
<keyword evidence="6 7" id="KW-0961">Cell wall biogenesis/degradation</keyword>
<dbReference type="Gene3D" id="2.40.440.10">
    <property type="entry name" value="L,D-transpeptidase catalytic domain-like"/>
    <property type="match status" value="1"/>
</dbReference>
<organism evidence="9 10">
    <name type="scientific">Silvanigrella paludirubra</name>
    <dbReference type="NCBI Taxonomy" id="2499159"/>
    <lineage>
        <taxon>Bacteria</taxon>
        <taxon>Pseudomonadati</taxon>
        <taxon>Bdellovibrionota</taxon>
        <taxon>Oligoflexia</taxon>
        <taxon>Silvanigrellales</taxon>
        <taxon>Silvanigrellaceae</taxon>
        <taxon>Silvanigrella</taxon>
    </lineage>
</organism>
<comment type="caution">
    <text evidence="9">The sequence shown here is derived from an EMBL/GenBank/DDBJ whole genome shotgun (WGS) entry which is preliminary data.</text>
</comment>
<evidence type="ECO:0000256" key="2">
    <source>
        <dbReference type="ARBA" id="ARBA00005992"/>
    </source>
</evidence>
<evidence type="ECO:0000256" key="1">
    <source>
        <dbReference type="ARBA" id="ARBA00004752"/>
    </source>
</evidence>
<feature type="domain" description="L,D-TPase catalytic" evidence="8">
    <location>
        <begin position="86"/>
        <end position="229"/>
    </location>
</feature>
<evidence type="ECO:0000313" key="10">
    <source>
        <dbReference type="Proteomes" id="UP000437748"/>
    </source>
</evidence>
<comment type="similarity">
    <text evidence="2">Belongs to the YkuD family.</text>
</comment>
<dbReference type="GO" id="GO:0016740">
    <property type="term" value="F:transferase activity"/>
    <property type="evidence" value="ECO:0007669"/>
    <property type="project" value="UniProtKB-KW"/>
</dbReference>
<keyword evidence="5 7" id="KW-0573">Peptidoglycan synthesis</keyword>
<evidence type="ECO:0000256" key="4">
    <source>
        <dbReference type="ARBA" id="ARBA00022960"/>
    </source>
</evidence>
<protein>
    <submittedName>
        <fullName evidence="9">L,D-transpeptidase family protein</fullName>
    </submittedName>
</protein>
<feature type="active site" description="Nucleophile" evidence="7">
    <location>
        <position position="204"/>
    </location>
</feature>
<dbReference type="UniPathway" id="UPA00219"/>
<reference evidence="9 10" key="1">
    <citation type="submission" date="2019-10" db="EMBL/GenBank/DDBJ databases">
        <title>New species of Slilvanegrellaceae.</title>
        <authorList>
            <person name="Pitt A."/>
            <person name="Hahn M.W."/>
        </authorList>
    </citation>
    <scope>NUCLEOTIDE SEQUENCE [LARGE SCALE GENOMIC DNA]</scope>
    <source>
        <strain evidence="9 10">SP-Ram-0.45-NSY-1</strain>
    </source>
</reference>
<keyword evidence="3" id="KW-0808">Transferase</keyword>
<dbReference type="PROSITE" id="PS52029">
    <property type="entry name" value="LD_TPASE"/>
    <property type="match status" value="1"/>
</dbReference>
<dbReference type="Pfam" id="PF03734">
    <property type="entry name" value="YkuD"/>
    <property type="match status" value="1"/>
</dbReference>
<dbReference type="GO" id="GO:0009252">
    <property type="term" value="P:peptidoglycan biosynthetic process"/>
    <property type="evidence" value="ECO:0007669"/>
    <property type="project" value="UniProtKB-UniPathway"/>
</dbReference>
<dbReference type="EMBL" id="WFLM01000001">
    <property type="protein sequence ID" value="KAB8040636.1"/>
    <property type="molecule type" value="Genomic_DNA"/>
</dbReference>
<comment type="pathway">
    <text evidence="1 7">Cell wall biogenesis; peptidoglycan biosynthesis.</text>
</comment>
<dbReference type="InterPro" id="IPR056203">
    <property type="entry name" value="Cds6_C"/>
</dbReference>
<accession>A0A6N6VZC3</accession>
<dbReference type="InterPro" id="IPR032710">
    <property type="entry name" value="NTF2-like_dom_sf"/>
</dbReference>
<dbReference type="PANTHER" id="PTHR36699:SF1">
    <property type="entry name" value="L,D-TRANSPEPTIDASE YAFK-RELATED"/>
    <property type="match status" value="1"/>
</dbReference>
<dbReference type="GO" id="GO:0004180">
    <property type="term" value="F:carboxypeptidase activity"/>
    <property type="evidence" value="ECO:0007669"/>
    <property type="project" value="UniProtKB-ARBA"/>
</dbReference>
<dbReference type="AlphaFoldDB" id="A0A6N6VZC3"/>
<dbReference type="Proteomes" id="UP000437748">
    <property type="component" value="Unassembled WGS sequence"/>
</dbReference>
<name>A0A6N6VZC3_9BACT</name>
<dbReference type="InterPro" id="IPR005490">
    <property type="entry name" value="LD_TPept_cat_dom"/>
</dbReference>
<dbReference type="SUPFAM" id="SSF54427">
    <property type="entry name" value="NTF2-like"/>
    <property type="match status" value="1"/>
</dbReference>
<evidence type="ECO:0000313" key="9">
    <source>
        <dbReference type="EMBL" id="KAB8040636.1"/>
    </source>
</evidence>
<evidence type="ECO:0000256" key="5">
    <source>
        <dbReference type="ARBA" id="ARBA00022984"/>
    </source>
</evidence>
<gene>
    <name evidence="9" type="ORF">GCL60_01570</name>
</gene>